<dbReference type="Pfam" id="PF21761">
    <property type="entry name" value="RedAm-like_C"/>
    <property type="match status" value="1"/>
</dbReference>
<dbReference type="InterPro" id="IPR013328">
    <property type="entry name" value="6PGD_dom2"/>
</dbReference>
<dbReference type="PIRSF" id="PIRSF000103">
    <property type="entry name" value="HIBADH"/>
    <property type="match status" value="1"/>
</dbReference>
<dbReference type="Proteomes" id="UP000076660">
    <property type="component" value="Unassembled WGS sequence"/>
</dbReference>
<evidence type="ECO:0000259" key="4">
    <source>
        <dbReference type="Pfam" id="PF21761"/>
    </source>
</evidence>
<dbReference type="Pfam" id="PF03446">
    <property type="entry name" value="NAD_binding_2"/>
    <property type="match status" value="1"/>
</dbReference>
<evidence type="ECO:0000256" key="2">
    <source>
        <dbReference type="ARBA" id="ARBA00023002"/>
    </source>
</evidence>
<dbReference type="Gene3D" id="1.10.1040.10">
    <property type="entry name" value="N-(1-d-carboxylethyl)-l-norvaline Dehydrogenase, domain 2"/>
    <property type="match status" value="1"/>
</dbReference>
<comment type="caution">
    <text evidence="5">The sequence shown here is derived from an EMBL/GenBank/DDBJ whole genome shotgun (WGS) entry which is preliminary data.</text>
</comment>
<feature type="domain" description="6-phosphogluconate dehydrogenase NADP-binding" evidence="3">
    <location>
        <begin position="9"/>
        <end position="159"/>
    </location>
</feature>
<dbReference type="InterPro" id="IPR036291">
    <property type="entry name" value="NAD(P)-bd_dom_sf"/>
</dbReference>
<name>A0A1W2LTL6_9PSEU</name>
<dbReference type="Gene3D" id="3.40.50.720">
    <property type="entry name" value="NAD(P)-binding Rossmann-like Domain"/>
    <property type="match status" value="1"/>
</dbReference>
<comment type="similarity">
    <text evidence="1">Belongs to the HIBADH-related family.</text>
</comment>
<evidence type="ECO:0000259" key="3">
    <source>
        <dbReference type="Pfam" id="PF03446"/>
    </source>
</evidence>
<proteinExistence type="inferred from homology"/>
<dbReference type="InterPro" id="IPR015815">
    <property type="entry name" value="HIBADH-related"/>
</dbReference>
<reference evidence="5 6" key="1">
    <citation type="submission" date="2016-12" db="EMBL/GenBank/DDBJ databases">
        <title>Amycolatopsis keratiniphila subsp. keratiniphila genome sequencing and assembly.</title>
        <authorList>
            <person name="Mayilraj S."/>
            <person name="Kaur N."/>
        </authorList>
    </citation>
    <scope>NUCLEOTIDE SEQUENCE [LARGE SCALE GENOMIC DNA]</scope>
    <source>
        <strain evidence="5 6">DSM 44409</strain>
    </source>
</reference>
<dbReference type="OrthoDB" id="9135493at2"/>
<feature type="domain" description="NADPH-dependent reductive aminase-like C-terminal" evidence="4">
    <location>
        <begin position="166"/>
        <end position="293"/>
    </location>
</feature>
<dbReference type="InterPro" id="IPR006115">
    <property type="entry name" value="6PGDH_NADP-bd"/>
</dbReference>
<dbReference type="RefSeq" id="WP_063273957.1">
    <property type="nucleotide sequence ID" value="NZ_LQMT02000019.1"/>
</dbReference>
<sequence length="293" mass="30327">MSEHGKTPVTVLGLGAMGTALVEALLTAGHPVTVWNRTASRTEAVAAKGASVASTVSEALAADTNAIVIACLLDYDSVHEVLDPVAAELAGRQLINLTNGTPGQAREMNAWAEELGAAYLDGGIMAVPPMIGTPAAFIFYSGSGTVFGRARTALETFGGVNYLGADPGLAPLHDIALLSGMYGYFVGVIQAYALVGSAGVKAREFAPLLRGWLDAMGGFLERSAEQIDDGDYVTDVVSNIEMQAAAFPNLAKAAADQGISAELLTPLQPLMDKRVADGHGAEDLIGVIELLKK</sequence>
<accession>A0A1W2LTL6</accession>
<dbReference type="GO" id="GO:0050661">
    <property type="term" value="F:NADP binding"/>
    <property type="evidence" value="ECO:0007669"/>
    <property type="project" value="InterPro"/>
</dbReference>
<gene>
    <name evidence="5" type="ORF">AVR91_0218815</name>
</gene>
<organism evidence="5 6">
    <name type="scientific">Amycolatopsis keratiniphila subsp. keratiniphila</name>
    <dbReference type="NCBI Taxonomy" id="227715"/>
    <lineage>
        <taxon>Bacteria</taxon>
        <taxon>Bacillati</taxon>
        <taxon>Actinomycetota</taxon>
        <taxon>Actinomycetes</taxon>
        <taxon>Pseudonocardiales</taxon>
        <taxon>Pseudonocardiaceae</taxon>
        <taxon>Amycolatopsis</taxon>
        <taxon>Amycolatopsis japonica group</taxon>
    </lineage>
</organism>
<dbReference type="PANTHER" id="PTHR43580:SF2">
    <property type="entry name" value="CYTOKINE-LIKE NUCLEAR FACTOR N-PAC"/>
    <property type="match status" value="1"/>
</dbReference>
<evidence type="ECO:0000256" key="1">
    <source>
        <dbReference type="ARBA" id="ARBA00009080"/>
    </source>
</evidence>
<dbReference type="GO" id="GO:0016491">
    <property type="term" value="F:oxidoreductase activity"/>
    <property type="evidence" value="ECO:0007669"/>
    <property type="project" value="UniProtKB-KW"/>
</dbReference>
<keyword evidence="2" id="KW-0560">Oxidoreductase</keyword>
<protein>
    <submittedName>
        <fullName evidence="5">6-phosphogluconate dehydrogenase</fullName>
    </submittedName>
</protein>
<dbReference type="SUPFAM" id="SSF51735">
    <property type="entry name" value="NAD(P)-binding Rossmann-fold domains"/>
    <property type="match status" value="1"/>
</dbReference>
<dbReference type="PANTHER" id="PTHR43580">
    <property type="entry name" value="OXIDOREDUCTASE GLYR1-RELATED"/>
    <property type="match status" value="1"/>
</dbReference>
<evidence type="ECO:0000313" key="5">
    <source>
        <dbReference type="EMBL" id="ONF68711.1"/>
    </source>
</evidence>
<evidence type="ECO:0000313" key="6">
    <source>
        <dbReference type="Proteomes" id="UP000076660"/>
    </source>
</evidence>
<dbReference type="AlphaFoldDB" id="A0A1W2LTL6"/>
<dbReference type="InterPro" id="IPR048666">
    <property type="entry name" value="RedAm-like_C"/>
</dbReference>
<dbReference type="InterPro" id="IPR051265">
    <property type="entry name" value="HIBADH-related_NP60_sf"/>
</dbReference>
<dbReference type="EMBL" id="LQMT02000019">
    <property type="protein sequence ID" value="ONF68711.1"/>
    <property type="molecule type" value="Genomic_DNA"/>
</dbReference>